<dbReference type="EMBL" id="CP157940">
    <property type="protein sequence ID" value="XBS52472.1"/>
    <property type="molecule type" value="Genomic_DNA"/>
</dbReference>
<reference evidence="1" key="1">
    <citation type="submission" date="2024-06" db="EMBL/GenBank/DDBJ databases">
        <title>Lacrimispora cavernae sp. nov., a novel anaerobe isolated from bat guano pile inside a cave.</title>
        <authorList>
            <person name="Miller S.L."/>
            <person name="Lu N."/>
            <person name="King J."/>
            <person name="Sankaranarayanan K."/>
            <person name="Lawson P.A."/>
        </authorList>
    </citation>
    <scope>NUCLEOTIDE SEQUENCE</scope>
    <source>
        <strain evidence="1">BS-2</strain>
    </source>
</reference>
<dbReference type="RefSeq" id="WP_349943986.1">
    <property type="nucleotide sequence ID" value="NZ_CP157940.1"/>
</dbReference>
<dbReference type="AlphaFoldDB" id="A0AAU7PJQ9"/>
<name>A0AAU7PJQ9_9FIRM</name>
<gene>
    <name evidence="1" type="ORF">ABFV83_11535</name>
</gene>
<evidence type="ECO:0000313" key="1">
    <source>
        <dbReference type="EMBL" id="XBS52472.1"/>
    </source>
</evidence>
<proteinExistence type="predicted"/>
<accession>A0AAU7PJQ9</accession>
<sequence length="52" mass="5873">MEYTVIRQNFEKHGFSTQLFSTKEEARDYLVDALKNQTIGFGGAFQRCAAPG</sequence>
<organism evidence="1">
    <name type="scientific">Lacrimispora sp. BS-2</name>
    <dbReference type="NCBI Taxonomy" id="3151850"/>
    <lineage>
        <taxon>Bacteria</taxon>
        <taxon>Bacillati</taxon>
        <taxon>Bacillota</taxon>
        <taxon>Clostridia</taxon>
        <taxon>Lachnospirales</taxon>
        <taxon>Lachnospiraceae</taxon>
        <taxon>Lacrimispora</taxon>
    </lineage>
</organism>
<protein>
    <submittedName>
        <fullName evidence="1">Uncharacterized protein</fullName>
    </submittedName>
</protein>